<dbReference type="InterPro" id="IPR029062">
    <property type="entry name" value="Class_I_gatase-like"/>
</dbReference>
<dbReference type="EMBL" id="SRMO01000087">
    <property type="protein sequence ID" value="TGG90468.1"/>
    <property type="molecule type" value="Genomic_DNA"/>
</dbReference>
<keyword evidence="2" id="KW-0808">Transferase</keyword>
<dbReference type="InterPro" id="IPR017926">
    <property type="entry name" value="GATASE"/>
</dbReference>
<dbReference type="AlphaFoldDB" id="A0A524RKS2"/>
<dbReference type="GO" id="GO:0016740">
    <property type="term" value="F:transferase activity"/>
    <property type="evidence" value="ECO:0007669"/>
    <property type="project" value="UniProtKB-KW"/>
</dbReference>
<protein>
    <submittedName>
        <fullName evidence="2">Type 1 glutamine amidotransferase</fullName>
    </submittedName>
</protein>
<evidence type="ECO:0000313" key="2">
    <source>
        <dbReference type="EMBL" id="TGG90468.1"/>
    </source>
</evidence>
<evidence type="ECO:0000313" key="3">
    <source>
        <dbReference type="Proteomes" id="UP000317990"/>
    </source>
</evidence>
<accession>A0A524RKS2</accession>
<dbReference type="PANTHER" id="PTHR42695">
    <property type="entry name" value="GLUTAMINE AMIDOTRANSFERASE YLR126C-RELATED"/>
    <property type="match status" value="1"/>
</dbReference>
<organism evidence="2 3">
    <name type="scientific">Aphanocapsa feldmannii 277cV</name>
    <dbReference type="NCBI Taxonomy" id="2507553"/>
    <lineage>
        <taxon>Bacteria</taxon>
        <taxon>Bacillati</taxon>
        <taxon>Cyanobacteriota</taxon>
        <taxon>Cyanophyceae</taxon>
        <taxon>Oscillatoriophycideae</taxon>
        <taxon>Chroococcales</taxon>
        <taxon>Microcystaceae</taxon>
        <taxon>Aphanocapsa</taxon>
    </lineage>
</organism>
<proteinExistence type="predicted"/>
<name>A0A524RKS2_9CHRO</name>
<dbReference type="PROSITE" id="PS51273">
    <property type="entry name" value="GATASE_TYPE_1"/>
    <property type="match status" value="1"/>
</dbReference>
<dbReference type="GO" id="GO:0005829">
    <property type="term" value="C:cytosol"/>
    <property type="evidence" value="ECO:0007669"/>
    <property type="project" value="TreeGrafter"/>
</dbReference>
<gene>
    <name evidence="2" type="ORF">ERJ67_10415</name>
</gene>
<dbReference type="InterPro" id="IPR044992">
    <property type="entry name" value="ChyE-like"/>
</dbReference>
<dbReference type="Gene3D" id="3.40.50.880">
    <property type="match status" value="1"/>
</dbReference>
<comment type="caution">
    <text evidence="2">The sequence shown here is derived from an EMBL/GenBank/DDBJ whole genome shotgun (WGS) entry which is preliminary data.</text>
</comment>
<feature type="domain" description="Glutamine amidotransferase" evidence="1">
    <location>
        <begin position="48"/>
        <end position="190"/>
    </location>
</feature>
<dbReference type="SUPFAM" id="SSF52317">
    <property type="entry name" value="Class I glutamine amidotransferase-like"/>
    <property type="match status" value="1"/>
</dbReference>
<keyword evidence="2" id="KW-0315">Glutamine amidotransferase</keyword>
<dbReference type="Pfam" id="PF00117">
    <property type="entry name" value="GATase"/>
    <property type="match status" value="1"/>
</dbReference>
<sequence>MVQRTLRIVQTIEREGPGLLAPLALRRGWQVRTCRLWLAEPLPPLRPGDAVLLLGGPASANDGPANANSRIPELLDFSRGLLARQLPVLGICLGLQLLVKAGGGSVVPAALRELGWFDPLGQPWWLDVTAQGRHHPLLAGLPDPFALFQLHGEAVRPTSTMAVLAEGRWCRPQIVQVGPQAFGIQGHVELNGPSHLRWFREDPDLWALADRQLRPGAAALARLQPLGERLLDNWLDLAETYVFSPALR</sequence>
<dbReference type="CDD" id="cd01741">
    <property type="entry name" value="GATase1_1"/>
    <property type="match status" value="1"/>
</dbReference>
<dbReference type="Proteomes" id="UP000317990">
    <property type="component" value="Unassembled WGS sequence"/>
</dbReference>
<evidence type="ECO:0000259" key="1">
    <source>
        <dbReference type="Pfam" id="PF00117"/>
    </source>
</evidence>
<reference evidence="2 3" key="1">
    <citation type="journal article" date="2019" name="mSystems">
        <title>Life at home and on the roam: Genomic adaptions reflect the dual lifestyle of an intracellular, facultative symbiont.</title>
        <authorList>
            <person name="Burgsdorf I."/>
        </authorList>
    </citation>
    <scope>NUCLEOTIDE SEQUENCE [LARGE SCALE GENOMIC DNA]</scope>
    <source>
        <strain evidence="2">277cV</strain>
    </source>
</reference>
<dbReference type="PANTHER" id="PTHR42695:SF5">
    <property type="entry name" value="GLUTAMINE AMIDOTRANSFERASE YLR126C-RELATED"/>
    <property type="match status" value="1"/>
</dbReference>